<dbReference type="PANTHER" id="PTHR12835">
    <property type="entry name" value="BIOTIN PROTEIN LIGASE"/>
    <property type="match status" value="1"/>
</dbReference>
<reference evidence="4 5" key="1">
    <citation type="submission" date="2017-03" db="EMBL/GenBank/DDBJ databases">
        <title>An alternative strategy for trypanosome survival in the mammalian bloodstream revealed through genome and transcriptome analysis of the ubiquitous bovine parasite Trypanosoma (Megatrypanum) theileri.</title>
        <authorList>
            <person name="Kelly S."/>
            <person name="Ivens A."/>
            <person name="Mott A."/>
            <person name="O'Neill E."/>
            <person name="Emms D."/>
            <person name="Macleod O."/>
            <person name="Voorheis P."/>
            <person name="Matthews J."/>
            <person name="Matthews K."/>
            <person name="Carrington M."/>
        </authorList>
    </citation>
    <scope>NUCLEOTIDE SEQUENCE [LARGE SCALE GENOMIC DNA]</scope>
    <source>
        <strain evidence="4">Edinburgh</strain>
    </source>
</reference>
<accession>A0A1X0P3B0</accession>
<dbReference type="InterPro" id="IPR004408">
    <property type="entry name" value="Biotin_CoA_COase_ligase"/>
</dbReference>
<evidence type="ECO:0000256" key="1">
    <source>
        <dbReference type="ARBA" id="ARBA00009934"/>
    </source>
</evidence>
<dbReference type="InterPro" id="IPR004143">
    <property type="entry name" value="BPL_LPL_catalytic"/>
</dbReference>
<dbReference type="AlphaFoldDB" id="A0A1X0P3B0"/>
<feature type="domain" description="BPL/LPL catalytic" evidence="3">
    <location>
        <begin position="2"/>
        <end position="185"/>
    </location>
</feature>
<comment type="caution">
    <text evidence="4">The sequence shown here is derived from an EMBL/GenBank/DDBJ whole genome shotgun (WGS) entry which is preliminary data.</text>
</comment>
<comment type="similarity">
    <text evidence="1">Belongs to the biotin--protein ligase family.</text>
</comment>
<protein>
    <submittedName>
        <fullName evidence="4">Biotin/lipoate protein ligase</fullName>
    </submittedName>
</protein>
<dbReference type="NCBIfam" id="TIGR00121">
    <property type="entry name" value="birA_ligase"/>
    <property type="match status" value="1"/>
</dbReference>
<dbReference type="PROSITE" id="PS51733">
    <property type="entry name" value="BPL_LPL_CATALYTIC"/>
    <property type="match status" value="1"/>
</dbReference>
<sequence length="247" mass="26625">MSEGIPLNIHCVEEVSSTMDVAREMVAASTRVPFALLAGSQAKGRGTGGRAWASPRGNMYCTICVPEAMVPAEVMPVLPLVAGLVCRAAIMELIPGADVHLKWPNDIIHNGMKIGGTLVENDGTHLFIGIGMNVAVAPPVTDAGRPATTIHNIAEAAGVKSETVNPRQLAALVWRHLFTTVNDNTITRAELVRRFDAAMDKSLTLHRRNGAERGEETLTAVRLNEWGHLTVRKPDGSEETLMADYLF</sequence>
<proteinExistence type="inferred from homology"/>
<evidence type="ECO:0000256" key="2">
    <source>
        <dbReference type="ARBA" id="ARBA00022598"/>
    </source>
</evidence>
<dbReference type="SUPFAM" id="SSF55681">
    <property type="entry name" value="Class II aaRS and biotin synthetases"/>
    <property type="match status" value="1"/>
</dbReference>
<dbReference type="RefSeq" id="XP_028885473.1">
    <property type="nucleotide sequence ID" value="XM_029023449.1"/>
</dbReference>
<evidence type="ECO:0000313" key="5">
    <source>
        <dbReference type="Proteomes" id="UP000192257"/>
    </source>
</evidence>
<dbReference type="GeneID" id="39983229"/>
<keyword evidence="5" id="KW-1185">Reference proteome</keyword>
<dbReference type="Gene3D" id="3.30.930.10">
    <property type="entry name" value="Bira Bifunctional Protein, Domain 2"/>
    <property type="match status" value="1"/>
</dbReference>
<dbReference type="Pfam" id="PF03099">
    <property type="entry name" value="BPL_LplA_LipB"/>
    <property type="match status" value="1"/>
</dbReference>
<dbReference type="VEuPathDB" id="TriTrypDB:TM35_000064120"/>
<dbReference type="OrthoDB" id="10250105at2759"/>
<dbReference type="GO" id="GO:0005737">
    <property type="term" value="C:cytoplasm"/>
    <property type="evidence" value="ECO:0007669"/>
    <property type="project" value="TreeGrafter"/>
</dbReference>
<organism evidence="4 5">
    <name type="scientific">Trypanosoma theileri</name>
    <dbReference type="NCBI Taxonomy" id="67003"/>
    <lineage>
        <taxon>Eukaryota</taxon>
        <taxon>Discoba</taxon>
        <taxon>Euglenozoa</taxon>
        <taxon>Kinetoplastea</taxon>
        <taxon>Metakinetoplastina</taxon>
        <taxon>Trypanosomatida</taxon>
        <taxon>Trypanosomatidae</taxon>
        <taxon>Trypanosoma</taxon>
    </lineage>
</organism>
<name>A0A1X0P3B0_9TRYP</name>
<dbReference type="STRING" id="67003.A0A1X0P3B0"/>
<dbReference type="CDD" id="cd16442">
    <property type="entry name" value="BPL"/>
    <property type="match status" value="1"/>
</dbReference>
<keyword evidence="2 4" id="KW-0436">Ligase</keyword>
<dbReference type="Proteomes" id="UP000192257">
    <property type="component" value="Unassembled WGS sequence"/>
</dbReference>
<dbReference type="GO" id="GO:0004077">
    <property type="term" value="F:biotin--[biotin carboxyl-carrier protein] ligase activity"/>
    <property type="evidence" value="ECO:0007669"/>
    <property type="project" value="InterPro"/>
</dbReference>
<dbReference type="InterPro" id="IPR045864">
    <property type="entry name" value="aa-tRNA-synth_II/BPL/LPL"/>
</dbReference>
<gene>
    <name evidence="4" type="ORF">TM35_000064120</name>
</gene>
<evidence type="ECO:0000313" key="4">
    <source>
        <dbReference type="EMBL" id="ORC91407.1"/>
    </source>
</evidence>
<dbReference type="PANTHER" id="PTHR12835:SF5">
    <property type="entry name" value="BIOTIN--PROTEIN LIGASE"/>
    <property type="match status" value="1"/>
</dbReference>
<dbReference type="EMBL" id="NBCO01000006">
    <property type="protein sequence ID" value="ORC91407.1"/>
    <property type="molecule type" value="Genomic_DNA"/>
</dbReference>
<evidence type="ECO:0000259" key="3">
    <source>
        <dbReference type="PROSITE" id="PS51733"/>
    </source>
</evidence>